<dbReference type="AlphaFoldDB" id="A0A162R218"/>
<evidence type="ECO:0000256" key="1">
    <source>
        <dbReference type="SAM" id="SignalP"/>
    </source>
</evidence>
<dbReference type="InterPro" id="IPR046350">
    <property type="entry name" value="Cystatin_sf"/>
</dbReference>
<dbReference type="PANTHER" id="PTHR47364:SF2">
    <property type="entry name" value="CYSTEINE PROTEINASE INHIBITOR 5"/>
    <property type="match status" value="1"/>
</dbReference>
<dbReference type="Pfam" id="PF16845">
    <property type="entry name" value="SQAPI"/>
    <property type="match status" value="2"/>
</dbReference>
<keyword evidence="4" id="KW-1185">Reference proteome</keyword>
<feature type="signal peptide" evidence="1">
    <location>
        <begin position="1"/>
        <end position="26"/>
    </location>
</feature>
<dbReference type="GO" id="GO:0004869">
    <property type="term" value="F:cysteine-type endopeptidase inhibitor activity"/>
    <property type="evidence" value="ECO:0007669"/>
    <property type="project" value="InterPro"/>
</dbReference>
<dbReference type="Gene3D" id="3.10.450.10">
    <property type="match status" value="2"/>
</dbReference>
<feature type="domain" description="Cystatin" evidence="2">
    <location>
        <begin position="176"/>
        <end position="272"/>
    </location>
</feature>
<dbReference type="EMBL" id="LRGB01000243">
    <property type="protein sequence ID" value="KZS20160.1"/>
    <property type="molecule type" value="Genomic_DNA"/>
</dbReference>
<dbReference type="OrthoDB" id="6357437at2759"/>
<comment type="caution">
    <text evidence="3">The sequence shown here is derived from an EMBL/GenBank/DDBJ whole genome shotgun (WGS) entry which is preliminary data.</text>
</comment>
<dbReference type="SMART" id="SM00043">
    <property type="entry name" value="CY"/>
    <property type="match status" value="2"/>
</dbReference>
<dbReference type="CDD" id="cd00042">
    <property type="entry name" value="CY"/>
    <property type="match status" value="2"/>
</dbReference>
<dbReference type="Proteomes" id="UP000076858">
    <property type="component" value="Unassembled WGS sequence"/>
</dbReference>
<name>A0A162R218_9CRUS</name>
<evidence type="ECO:0000313" key="3">
    <source>
        <dbReference type="EMBL" id="KZS20160.1"/>
    </source>
</evidence>
<feature type="domain" description="Cystatin" evidence="2">
    <location>
        <begin position="75"/>
        <end position="169"/>
    </location>
</feature>
<protein>
    <submittedName>
        <fullName evidence="3">Cystatin-like protein</fullName>
    </submittedName>
</protein>
<feature type="chain" id="PRO_5018724477" evidence="1">
    <location>
        <begin position="27"/>
        <end position="274"/>
    </location>
</feature>
<evidence type="ECO:0000259" key="2">
    <source>
        <dbReference type="SMART" id="SM00043"/>
    </source>
</evidence>
<gene>
    <name evidence="3" type="ORF">APZ42_013150</name>
</gene>
<organism evidence="3 4">
    <name type="scientific">Daphnia magna</name>
    <dbReference type="NCBI Taxonomy" id="35525"/>
    <lineage>
        <taxon>Eukaryota</taxon>
        <taxon>Metazoa</taxon>
        <taxon>Ecdysozoa</taxon>
        <taxon>Arthropoda</taxon>
        <taxon>Crustacea</taxon>
        <taxon>Branchiopoda</taxon>
        <taxon>Diplostraca</taxon>
        <taxon>Cladocera</taxon>
        <taxon>Anomopoda</taxon>
        <taxon>Daphniidae</taxon>
        <taxon>Daphnia</taxon>
    </lineage>
</organism>
<dbReference type="STRING" id="35525.A0A162R218"/>
<accession>A0A162R218</accession>
<reference evidence="3 4" key="1">
    <citation type="submission" date="2016-03" db="EMBL/GenBank/DDBJ databases">
        <title>EvidentialGene: Evidence-directed Construction of Genes on Genomes.</title>
        <authorList>
            <person name="Gilbert D.G."/>
            <person name="Choi J.-H."/>
            <person name="Mockaitis K."/>
            <person name="Colbourne J."/>
            <person name="Pfrender M."/>
        </authorList>
    </citation>
    <scope>NUCLEOTIDE SEQUENCE [LARGE SCALE GENOMIC DNA]</scope>
    <source>
        <strain evidence="3 4">Xinb3</strain>
        <tissue evidence="3">Complete organism</tissue>
    </source>
</reference>
<keyword evidence="1" id="KW-0732">Signal</keyword>
<dbReference type="InterPro" id="IPR000010">
    <property type="entry name" value="Cystatin_dom"/>
</dbReference>
<proteinExistence type="predicted"/>
<dbReference type="SUPFAM" id="SSF54403">
    <property type="entry name" value="Cystatin/monellin"/>
    <property type="match status" value="2"/>
</dbReference>
<sequence length="274" mass="30093">MDNMSLLMICAGVAAVLIVSATVSLAEPMEDAVAEAVVKRSKKCFTKDAKNTLNFLFVNFQFVWAGGTVGAFVPRQLNGYSPVRVDDVHVKKMADFAYSSMSADSLTPIKLIKIAKASKQTSSGVNYKLILELVEDQNVEANAGAFQCEVIVFDQPWTNTRKLVSTSCTLKRQRRQVPGGYVPRDVNDADVKEMAAFAANVISASNLGPVQLIQIVRAASQVVAGVNYKMTLLLASKQGGAYGYGRRRYRCEVIVFDQPWTNTRELTQSQCFRV</sequence>
<evidence type="ECO:0000313" key="4">
    <source>
        <dbReference type="Proteomes" id="UP000076858"/>
    </source>
</evidence>
<dbReference type="PANTHER" id="PTHR47364">
    <property type="entry name" value="CYSTEINE PROTEINASE INHIBITOR 5"/>
    <property type="match status" value="1"/>
</dbReference>